<proteinExistence type="predicted"/>
<protein>
    <submittedName>
        <fullName evidence="2">Uncharacterized protein</fullName>
    </submittedName>
</protein>
<organism evidence="2 3">
    <name type="scientific">Burkholderia pseudomallei (strain 1710b)</name>
    <dbReference type="NCBI Taxonomy" id="320372"/>
    <lineage>
        <taxon>Bacteria</taxon>
        <taxon>Pseudomonadati</taxon>
        <taxon>Pseudomonadota</taxon>
        <taxon>Betaproteobacteria</taxon>
        <taxon>Burkholderiales</taxon>
        <taxon>Burkholderiaceae</taxon>
        <taxon>Burkholderia</taxon>
        <taxon>pseudomallei group</taxon>
    </lineage>
</organism>
<dbReference type="HOGENOM" id="CLU_289460_0_0_4"/>
<evidence type="ECO:0000256" key="1">
    <source>
        <dbReference type="SAM" id="MobiDB-lite"/>
    </source>
</evidence>
<feature type="compositionally biased region" description="Basic and acidic residues" evidence="1">
    <location>
        <begin position="778"/>
        <end position="801"/>
    </location>
</feature>
<feature type="compositionally biased region" description="Low complexity" evidence="1">
    <location>
        <begin position="1044"/>
        <end position="1053"/>
    </location>
</feature>
<feature type="region of interest" description="Disordered" evidence="1">
    <location>
        <begin position="978"/>
        <end position="1059"/>
    </location>
</feature>
<dbReference type="EMBL" id="CP000124">
    <property type="protein sequence ID" value="ABA49037.1"/>
    <property type="molecule type" value="Genomic_DNA"/>
</dbReference>
<feature type="compositionally biased region" description="Low complexity" evidence="1">
    <location>
        <begin position="112"/>
        <end position="133"/>
    </location>
</feature>
<feature type="compositionally biased region" description="Basic and acidic residues" evidence="1">
    <location>
        <begin position="26"/>
        <end position="37"/>
    </location>
</feature>
<feature type="compositionally biased region" description="Low complexity" evidence="1">
    <location>
        <begin position="379"/>
        <end position="390"/>
    </location>
</feature>
<accession>Q3JVE2</accession>
<feature type="region of interest" description="Disordered" evidence="1">
    <location>
        <begin position="641"/>
        <end position="668"/>
    </location>
</feature>
<feature type="compositionally biased region" description="Basic and acidic residues" evidence="1">
    <location>
        <begin position="650"/>
        <end position="668"/>
    </location>
</feature>
<reference evidence="2 3" key="1">
    <citation type="submission" date="2005-09" db="EMBL/GenBank/DDBJ databases">
        <authorList>
            <person name="Woods D.E."/>
            <person name="Nierman W.C."/>
        </authorList>
    </citation>
    <scope>NUCLEOTIDE SEQUENCE [LARGE SCALE GENOMIC DNA]</scope>
    <source>
        <strain evidence="2 3">1710b</strain>
    </source>
</reference>
<feature type="compositionally biased region" description="Low complexity" evidence="1">
    <location>
        <begin position="397"/>
        <end position="406"/>
    </location>
</feature>
<feature type="region of interest" description="Disordered" evidence="1">
    <location>
        <begin position="106"/>
        <end position="134"/>
    </location>
</feature>
<evidence type="ECO:0000313" key="2">
    <source>
        <dbReference type="EMBL" id="ABA49037.1"/>
    </source>
</evidence>
<name>Q3JVE2_BURP1</name>
<sequence length="1059" mass="113894">MRPSENRPAAGRGRIEGRAPIPRTNAHGEGRRGLEDARGPSFAAAAGAVAAAAAFVGPPIETAGGAVGRRADVHVSRARLRLRLYAPVPACCRVSALSRRLLTASPQRVHGAPAAARPPSRSLPRPLSASLPAPRHPPCASISLTSCNSVRTCGTATPSSPAAATTAPLIASISVRRPASTSCSIDGRCPRCSRIACSTFSRIRHSSTPTPFARATAATSATIASASAGPSSRAPSASTVPRVSAHSVLSAALKPTFSRIVAHTPVSIAQFKPARSSACALACTIGRIAPSALISLTQPAPCERTCAGPARSAGHVVTPTRIRSSGTYSASVSTLPSPFCSVSACVRGPKSARAPASAARVCSVFVNTITRSGGMPACAATPSGRSAASRATRRSPRSVSSRNPSRAIASTCAAFTSTSVTSCPHSASNPPNSEPIAPAPSIAILNAVISIVAIVSERIVARSRLHGDPAQIGELGDARLAAEVAEAAVLHAAERHLRLVVNGRPVHVADPRFDPRGNAHRARDVAAEHRRRQAERVVVRARDRRLLARDAHDALHRPERFLRVEAHRGRHAVDERRGHQRAVGLAAAAQHRAFRERVVDERVAALDGLRVDHRAEHDGPVARIAQRQRRGLVGELRDERVGDPLVDDDPLGRHADLPGIRERAERSRRDGRVEIGVVEHDERRLAAELEHGGLQMPRAALGDDPAHPRRAREVHAAHGRVRDHRVDDGAGIGGRVRHEVHDAARQPRFVQRVGDEAVRGRAQLRALEHHRVAACERQRERTHAEDHGCVPRRDAEHDARRLPHAHRERARHVGRNQLAADLRRQRGRLDEAVRGELDVEPCPDRRCARLGRHRGDERVALALERGSGLQQQRAARARAERGPRRERGGCGVHGRARVGGGRGGCARRELPVERIAALERRAARGRATLAADQHRDVLHACVLLLNAFQYSVMPVNAVARASGFGLFGPSGLCVLPASRVTRRRRRRRPARATRAPARARRTSAPRRSRARRRNRTRARATRNRDRAARCPAPARRRESRTRARNPAAPRSARCSGSRT</sequence>
<feature type="region of interest" description="Disordered" evidence="1">
    <location>
        <begin position="874"/>
        <end position="894"/>
    </location>
</feature>
<feature type="region of interest" description="Disordered" evidence="1">
    <location>
        <begin position="1"/>
        <end position="37"/>
    </location>
</feature>
<feature type="compositionally biased region" description="Basic residues" evidence="1">
    <location>
        <begin position="980"/>
        <end position="1021"/>
    </location>
</feature>
<dbReference type="EnsemblBacteria" id="ABA49037">
    <property type="protein sequence ID" value="ABA49037"/>
    <property type="gene ID" value="BURPS1710b_1050"/>
</dbReference>
<evidence type="ECO:0000313" key="3">
    <source>
        <dbReference type="Proteomes" id="UP000002700"/>
    </source>
</evidence>
<dbReference type="AlphaFoldDB" id="Q3JVE2"/>
<dbReference type="Proteomes" id="UP000002700">
    <property type="component" value="Chromosome I"/>
</dbReference>
<feature type="region of interest" description="Disordered" evidence="1">
    <location>
        <begin position="778"/>
        <end position="808"/>
    </location>
</feature>
<gene>
    <name evidence="2" type="ordered locus">BURPS1710b_1050</name>
</gene>
<feature type="compositionally biased region" description="Basic and acidic residues" evidence="1">
    <location>
        <begin position="877"/>
        <end position="888"/>
    </location>
</feature>
<dbReference type="KEGG" id="bpm:BURPS1710b_1050"/>
<feature type="region of interest" description="Disordered" evidence="1">
    <location>
        <begin position="377"/>
        <end position="406"/>
    </location>
</feature>